<dbReference type="Proteomes" id="UP001211907">
    <property type="component" value="Unassembled WGS sequence"/>
</dbReference>
<sequence>MAAGSHSASRSSFIDTSDLAATVEAVQPNSKASTDELSAVEVDKSVPSQAVVAPASSYSVAENWSCSRGHIMHDIYIAYKMINSQLSFEIACRLELTPIVNRTKKIAVHHYTLCLSRGTAVMKEAVTESLPRCKMFAILVCKTMLEGFKTANQVKSPPLQELERAIELDGRPMIVPIFIDTDPMDILNEIKDYPNEPHCDTEFSTKRLSIQDMVKTLCDKAGYFCTSGSKADIEGLVAKIAADLSSLEQKDMRWKWLEDRTPPLYDAFISYRVSTEKLFARQLFHVLSGQCQRIQGIDRGLKVYLDQIRLVNGENWETGFVNGLRNSDVVIFLISEGSVAGIKEAHKKADSYLLEMEVAFDILDHRQKQGIIIQPVFIGGKILDPKDFPDEIHCHPSSPRMTTISNIIRRLVHLQGMRVSISKDELGELGACEAIVPQIVARLKGKWERQHQKAMKILLERLED</sequence>
<protein>
    <recommendedName>
        <fullName evidence="1">TIR domain-containing protein</fullName>
    </recommendedName>
</protein>
<accession>A0AAD5SXX7</accession>
<dbReference type="EMBL" id="JADGJH010001295">
    <property type="protein sequence ID" value="KAJ3115383.1"/>
    <property type="molecule type" value="Genomic_DNA"/>
</dbReference>
<evidence type="ECO:0000313" key="2">
    <source>
        <dbReference type="EMBL" id="KAJ3115383.1"/>
    </source>
</evidence>
<comment type="caution">
    <text evidence="2">The sequence shown here is derived from an EMBL/GenBank/DDBJ whole genome shotgun (WGS) entry which is preliminary data.</text>
</comment>
<dbReference type="InterPro" id="IPR035897">
    <property type="entry name" value="Toll_tir_struct_dom_sf"/>
</dbReference>
<dbReference type="InterPro" id="IPR000157">
    <property type="entry name" value="TIR_dom"/>
</dbReference>
<dbReference type="GO" id="GO:0007165">
    <property type="term" value="P:signal transduction"/>
    <property type="evidence" value="ECO:0007669"/>
    <property type="project" value="InterPro"/>
</dbReference>
<proteinExistence type="predicted"/>
<dbReference type="Gene3D" id="3.40.50.10140">
    <property type="entry name" value="Toll/interleukin-1 receptor homology (TIR) domain"/>
    <property type="match status" value="1"/>
</dbReference>
<feature type="domain" description="TIR" evidence="1">
    <location>
        <begin position="263"/>
        <end position="429"/>
    </location>
</feature>
<organism evidence="2 3">
    <name type="scientific">Physocladia obscura</name>
    <dbReference type="NCBI Taxonomy" id="109957"/>
    <lineage>
        <taxon>Eukaryota</taxon>
        <taxon>Fungi</taxon>
        <taxon>Fungi incertae sedis</taxon>
        <taxon>Chytridiomycota</taxon>
        <taxon>Chytridiomycota incertae sedis</taxon>
        <taxon>Chytridiomycetes</taxon>
        <taxon>Chytridiales</taxon>
        <taxon>Chytriomycetaceae</taxon>
        <taxon>Physocladia</taxon>
    </lineage>
</organism>
<dbReference type="SUPFAM" id="SSF52200">
    <property type="entry name" value="Toll/Interleukin receptor TIR domain"/>
    <property type="match status" value="1"/>
</dbReference>
<gene>
    <name evidence="2" type="ORF">HK100_001365</name>
</gene>
<dbReference type="Pfam" id="PF13676">
    <property type="entry name" value="TIR_2"/>
    <property type="match status" value="1"/>
</dbReference>
<name>A0AAD5SXX7_9FUNG</name>
<dbReference type="AlphaFoldDB" id="A0AAD5SXX7"/>
<reference evidence="2" key="1">
    <citation type="submission" date="2020-05" db="EMBL/GenBank/DDBJ databases">
        <title>Phylogenomic resolution of chytrid fungi.</title>
        <authorList>
            <person name="Stajich J.E."/>
            <person name="Amses K."/>
            <person name="Simmons R."/>
            <person name="Seto K."/>
            <person name="Myers J."/>
            <person name="Bonds A."/>
            <person name="Quandt C.A."/>
            <person name="Barry K."/>
            <person name="Liu P."/>
            <person name="Grigoriev I."/>
            <person name="Longcore J.E."/>
            <person name="James T.Y."/>
        </authorList>
    </citation>
    <scope>NUCLEOTIDE SEQUENCE</scope>
    <source>
        <strain evidence="2">JEL0513</strain>
    </source>
</reference>
<evidence type="ECO:0000259" key="1">
    <source>
        <dbReference type="PROSITE" id="PS50104"/>
    </source>
</evidence>
<keyword evidence="3" id="KW-1185">Reference proteome</keyword>
<dbReference type="PROSITE" id="PS50104">
    <property type="entry name" value="TIR"/>
    <property type="match status" value="1"/>
</dbReference>
<evidence type="ECO:0000313" key="3">
    <source>
        <dbReference type="Proteomes" id="UP001211907"/>
    </source>
</evidence>